<organism evidence="10 11">
    <name type="scientific">Sinobacterium caligoides</name>
    <dbReference type="NCBI Taxonomy" id="933926"/>
    <lineage>
        <taxon>Bacteria</taxon>
        <taxon>Pseudomonadati</taxon>
        <taxon>Pseudomonadota</taxon>
        <taxon>Gammaproteobacteria</taxon>
        <taxon>Cellvibrionales</taxon>
        <taxon>Spongiibacteraceae</taxon>
        <taxon>Sinobacterium</taxon>
    </lineage>
</organism>
<dbReference type="Gene3D" id="3.30.2010.10">
    <property type="entry name" value="Metalloproteases ('zincins'), catalytic domain"/>
    <property type="match status" value="1"/>
</dbReference>
<dbReference type="EMBL" id="RKHR01000003">
    <property type="protein sequence ID" value="ROS05455.1"/>
    <property type="molecule type" value="Genomic_DNA"/>
</dbReference>
<dbReference type="RefSeq" id="WP_123711359.1">
    <property type="nucleotide sequence ID" value="NZ_RKHR01000003.1"/>
</dbReference>
<comment type="caution">
    <text evidence="10">The sequence shown here is derived from an EMBL/GenBank/DDBJ whole genome shotgun (WGS) entry which is preliminary data.</text>
</comment>
<dbReference type="PANTHER" id="PTHR22726">
    <property type="entry name" value="METALLOENDOPEPTIDASE OMA1"/>
    <property type="match status" value="1"/>
</dbReference>
<dbReference type="Proteomes" id="UP000275394">
    <property type="component" value="Unassembled WGS sequence"/>
</dbReference>
<evidence type="ECO:0000256" key="5">
    <source>
        <dbReference type="ARBA" id="ARBA00022801"/>
    </source>
</evidence>
<dbReference type="PROSITE" id="PS51257">
    <property type="entry name" value="PROKAR_LIPOPROTEIN"/>
    <property type="match status" value="1"/>
</dbReference>
<feature type="binding site" evidence="8">
    <location>
        <position position="142"/>
    </location>
    <ligand>
        <name>Zn(2+)</name>
        <dbReference type="ChEBI" id="CHEBI:29105"/>
        <note>catalytic</note>
    </ligand>
</feature>
<dbReference type="GO" id="GO:0042597">
    <property type="term" value="C:periplasmic space"/>
    <property type="evidence" value="ECO:0007669"/>
    <property type="project" value="UniProtKB-SubCell"/>
</dbReference>
<keyword evidence="6 8" id="KW-0862">Zinc</keyword>
<reference evidence="10 11" key="1">
    <citation type="submission" date="2018-11" db="EMBL/GenBank/DDBJ databases">
        <title>Genomic Encyclopedia of Type Strains, Phase IV (KMG-IV): sequencing the most valuable type-strain genomes for metagenomic binning, comparative biology and taxonomic classification.</title>
        <authorList>
            <person name="Goeker M."/>
        </authorList>
    </citation>
    <scope>NUCLEOTIDE SEQUENCE [LARGE SCALE GENOMIC DNA]</scope>
    <source>
        <strain evidence="10 11">DSM 100316</strain>
    </source>
</reference>
<sequence length="489" mass="54361" precursor="true">MHRFSLKKITAASTCITLLACLSLDVRAQPIDLNLPTLGGASGTMLSDDYKYELGHAWLMAYRAQVPTVDDPIIFDYLEHLTYRLAQHSQLSDRRIQLIVVSNPTLNAFALTGGVVGVQDGIFLSAKNEAQLASILSHELAHLSQHHFERGIESQKNATIPTMAGLLAGLVLAATTGSDAGIAAMAATQAASIQNQLRFSRQNEQEADRIGMKTMVGAGLDPRQSSRMFEEMQRASRYYGSHMPEFLLTHPLTESRIADAKMRADRYPKGGEVNSLDYAIVQARVKIRYEKNPQTAIKNFQAALESSKGTMQQANRYGLAIAQTDAGLYSQAEQTLQPLLDQHPNNIPFQLAKTKLLSARGQTAKAKSLLEDLLKTNPDNYPLMQSYAKLLQKTKDIKGARAIWLKLSELRPNQPSIWFQLAEVDGLVGDIKSVHTARAEYFLLSGNPEAAVRHLHYALKLVEGDYLQTEIIQQRLRDIEAWKQRLKLK</sequence>
<keyword evidence="7 8" id="KW-0482">Metalloprotease</keyword>
<comment type="cofactor">
    <cofactor evidence="8">
        <name>Zn(2+)</name>
        <dbReference type="ChEBI" id="CHEBI:29105"/>
    </cofactor>
    <text evidence="8">Binds 1 zinc ion per subunit.</text>
</comment>
<dbReference type="PANTHER" id="PTHR22726:SF1">
    <property type="entry name" value="METALLOENDOPEPTIDASE OMA1, MITOCHONDRIAL"/>
    <property type="match status" value="1"/>
</dbReference>
<keyword evidence="2 8" id="KW-0479">Metal-binding</keyword>
<evidence type="ECO:0000256" key="3">
    <source>
        <dbReference type="ARBA" id="ARBA00022729"/>
    </source>
</evidence>
<dbReference type="GO" id="GO:0051603">
    <property type="term" value="P:proteolysis involved in protein catabolic process"/>
    <property type="evidence" value="ECO:0007669"/>
    <property type="project" value="TreeGrafter"/>
</dbReference>
<dbReference type="Gene3D" id="1.25.40.10">
    <property type="entry name" value="Tetratricopeptide repeat domain"/>
    <property type="match status" value="1"/>
</dbReference>
<dbReference type="InterPro" id="IPR011990">
    <property type="entry name" value="TPR-like_helical_dom_sf"/>
</dbReference>
<evidence type="ECO:0000256" key="4">
    <source>
        <dbReference type="ARBA" id="ARBA00022764"/>
    </source>
</evidence>
<comment type="similarity">
    <text evidence="8">Belongs to the peptidase M48 family. BepA subfamily.</text>
</comment>
<dbReference type="HAMAP" id="MF_00997">
    <property type="entry name" value="Protease_BepA"/>
    <property type="match status" value="1"/>
</dbReference>
<dbReference type="CDD" id="cd07324">
    <property type="entry name" value="M48C_Oma1-like"/>
    <property type="match status" value="1"/>
</dbReference>
<feature type="binding site" evidence="8">
    <location>
        <position position="138"/>
    </location>
    <ligand>
        <name>Zn(2+)</name>
        <dbReference type="ChEBI" id="CHEBI:29105"/>
        <note>catalytic</note>
    </ligand>
</feature>
<keyword evidence="5 8" id="KW-0378">Hydrolase</keyword>
<feature type="chain" id="PRO_5018341209" description="Putative beta-barrel assembly-enhancing protease" evidence="8">
    <location>
        <begin position="29"/>
        <end position="489"/>
    </location>
</feature>
<evidence type="ECO:0000256" key="2">
    <source>
        <dbReference type="ARBA" id="ARBA00022723"/>
    </source>
</evidence>
<evidence type="ECO:0000313" key="11">
    <source>
        <dbReference type="Proteomes" id="UP000275394"/>
    </source>
</evidence>
<dbReference type="SUPFAM" id="SSF48452">
    <property type="entry name" value="TPR-like"/>
    <property type="match status" value="1"/>
</dbReference>
<evidence type="ECO:0000259" key="9">
    <source>
        <dbReference type="Pfam" id="PF01435"/>
    </source>
</evidence>
<gene>
    <name evidence="10" type="ORF">EDC56_0985</name>
</gene>
<feature type="binding site" evidence="8">
    <location>
        <position position="204"/>
    </location>
    <ligand>
        <name>Zn(2+)</name>
        <dbReference type="ChEBI" id="CHEBI:29105"/>
        <note>catalytic</note>
    </ligand>
</feature>
<feature type="active site" description="Proton donor" evidence="8">
    <location>
        <position position="208"/>
    </location>
</feature>
<feature type="signal peptide" evidence="8">
    <location>
        <begin position="1"/>
        <end position="28"/>
    </location>
</feature>
<keyword evidence="1 8" id="KW-0645">Protease</keyword>
<dbReference type="InterPro" id="IPR030873">
    <property type="entry name" value="Protease_BepA"/>
</dbReference>
<dbReference type="OrthoDB" id="9810445at2"/>
<keyword evidence="3 8" id="KW-0732">Signal</keyword>
<dbReference type="InterPro" id="IPR051156">
    <property type="entry name" value="Mito/Outer_Membr_Metalloprot"/>
</dbReference>
<keyword evidence="11" id="KW-1185">Reference proteome</keyword>
<dbReference type="GO" id="GO:0016020">
    <property type="term" value="C:membrane"/>
    <property type="evidence" value="ECO:0007669"/>
    <property type="project" value="InterPro"/>
</dbReference>
<dbReference type="GO" id="GO:0008270">
    <property type="term" value="F:zinc ion binding"/>
    <property type="evidence" value="ECO:0007669"/>
    <property type="project" value="UniProtKB-UniRule"/>
</dbReference>
<protein>
    <recommendedName>
        <fullName evidence="8">Putative beta-barrel assembly-enhancing protease</fullName>
        <ecNumber evidence="8">3.4.-.-</ecNumber>
    </recommendedName>
</protein>
<comment type="function">
    <text evidence="8">Functions as both a chaperone and a metalloprotease. Maintains the integrity of the outer membrane by promoting either the assembly or the elimination of outer membrane proteins, depending on their folding state.</text>
</comment>
<name>A0A3N2E1K6_9GAMM</name>
<accession>A0A3N2E1K6</accession>
<dbReference type="Pfam" id="PF01435">
    <property type="entry name" value="Peptidase_M48"/>
    <property type="match status" value="1"/>
</dbReference>
<evidence type="ECO:0000313" key="10">
    <source>
        <dbReference type="EMBL" id="ROS05455.1"/>
    </source>
</evidence>
<feature type="active site" evidence="8">
    <location>
        <position position="139"/>
    </location>
</feature>
<evidence type="ECO:0000256" key="7">
    <source>
        <dbReference type="ARBA" id="ARBA00023049"/>
    </source>
</evidence>
<proteinExistence type="inferred from homology"/>
<comment type="subcellular location">
    <subcellularLocation>
        <location evidence="8">Periplasm</location>
    </subcellularLocation>
</comment>
<evidence type="ECO:0000256" key="1">
    <source>
        <dbReference type="ARBA" id="ARBA00022670"/>
    </source>
</evidence>
<dbReference type="AlphaFoldDB" id="A0A3N2E1K6"/>
<dbReference type="GO" id="GO:0004222">
    <property type="term" value="F:metalloendopeptidase activity"/>
    <property type="evidence" value="ECO:0007669"/>
    <property type="project" value="InterPro"/>
</dbReference>
<evidence type="ECO:0000256" key="6">
    <source>
        <dbReference type="ARBA" id="ARBA00022833"/>
    </source>
</evidence>
<keyword evidence="4 8" id="KW-0574">Periplasm</keyword>
<dbReference type="Pfam" id="PF14559">
    <property type="entry name" value="TPR_19"/>
    <property type="match status" value="2"/>
</dbReference>
<dbReference type="EC" id="3.4.-.-" evidence="8"/>
<evidence type="ECO:0000256" key="8">
    <source>
        <dbReference type="HAMAP-Rule" id="MF_00997"/>
    </source>
</evidence>
<feature type="domain" description="Peptidase M48" evidence="9">
    <location>
        <begin position="76"/>
        <end position="262"/>
    </location>
</feature>
<dbReference type="InterPro" id="IPR001915">
    <property type="entry name" value="Peptidase_M48"/>
</dbReference>